<evidence type="ECO:0000256" key="3">
    <source>
        <dbReference type="ARBA" id="ARBA00022723"/>
    </source>
</evidence>
<evidence type="ECO:0000313" key="12">
    <source>
        <dbReference type="Proteomes" id="UP000623542"/>
    </source>
</evidence>
<evidence type="ECO:0000256" key="9">
    <source>
        <dbReference type="PROSITE-ProRule" id="PRU00042"/>
    </source>
</evidence>
<dbReference type="PROSITE" id="PS50157">
    <property type="entry name" value="ZINC_FINGER_C2H2_2"/>
    <property type="match status" value="1"/>
</dbReference>
<evidence type="ECO:0000256" key="6">
    <source>
        <dbReference type="ARBA" id="ARBA00022833"/>
    </source>
</evidence>
<evidence type="ECO:0000256" key="1">
    <source>
        <dbReference type="ARBA" id="ARBA00004123"/>
    </source>
</evidence>
<organism evidence="11 12">
    <name type="scientific">Elachura formosa</name>
    <name type="common">spotted wren-babbler</name>
    <dbReference type="NCBI Taxonomy" id="1463973"/>
    <lineage>
        <taxon>Eukaryota</taxon>
        <taxon>Metazoa</taxon>
        <taxon>Chordata</taxon>
        <taxon>Craniata</taxon>
        <taxon>Vertebrata</taxon>
        <taxon>Euteleostomi</taxon>
        <taxon>Archelosauria</taxon>
        <taxon>Archosauria</taxon>
        <taxon>Dinosauria</taxon>
        <taxon>Saurischia</taxon>
        <taxon>Theropoda</taxon>
        <taxon>Coelurosauria</taxon>
        <taxon>Aves</taxon>
        <taxon>Neognathae</taxon>
        <taxon>Neoaves</taxon>
        <taxon>Telluraves</taxon>
        <taxon>Australaves</taxon>
        <taxon>Passeriformes</taxon>
        <taxon>Elachuridae</taxon>
        <taxon>Elachura</taxon>
    </lineage>
</organism>
<evidence type="ECO:0000256" key="7">
    <source>
        <dbReference type="ARBA" id="ARBA00023125"/>
    </source>
</evidence>
<dbReference type="FunFam" id="3.30.160.60:FF:000053">
    <property type="entry name" value="zinc finger protein 182 isoform X1"/>
    <property type="match status" value="1"/>
</dbReference>
<evidence type="ECO:0000259" key="10">
    <source>
        <dbReference type="PROSITE" id="PS50157"/>
    </source>
</evidence>
<dbReference type="Proteomes" id="UP000623542">
    <property type="component" value="Unassembled WGS sequence"/>
</dbReference>
<dbReference type="GO" id="GO:0000978">
    <property type="term" value="F:RNA polymerase II cis-regulatory region sequence-specific DNA binding"/>
    <property type="evidence" value="ECO:0007669"/>
    <property type="project" value="TreeGrafter"/>
</dbReference>
<keyword evidence="5 9" id="KW-0863">Zinc-finger</keyword>
<keyword evidence="7" id="KW-0238">DNA-binding</keyword>
<comment type="similarity">
    <text evidence="2">Belongs to the krueppel C2H2-type zinc-finger protein family.</text>
</comment>
<comment type="caution">
    <text evidence="11">The sequence shown here is derived from an EMBL/GenBank/DDBJ whole genome shotgun (WGS) entry which is preliminary data.</text>
</comment>
<feature type="non-terminal residue" evidence="11">
    <location>
        <position position="1"/>
    </location>
</feature>
<dbReference type="PANTHER" id="PTHR14003:SF23">
    <property type="entry name" value="ZINC FINGER PROTEIN 143"/>
    <property type="match status" value="1"/>
</dbReference>
<evidence type="ECO:0000256" key="5">
    <source>
        <dbReference type="ARBA" id="ARBA00022771"/>
    </source>
</evidence>
<dbReference type="SUPFAM" id="SSF57667">
    <property type="entry name" value="beta-beta-alpha zinc fingers"/>
    <property type="match status" value="1"/>
</dbReference>
<evidence type="ECO:0000313" key="11">
    <source>
        <dbReference type="EMBL" id="NXD29689.1"/>
    </source>
</evidence>
<accession>A0A851UNU7</accession>
<dbReference type="InterPro" id="IPR036236">
    <property type="entry name" value="Znf_C2H2_sf"/>
</dbReference>
<keyword evidence="12" id="KW-1185">Reference proteome</keyword>
<evidence type="ECO:0000256" key="4">
    <source>
        <dbReference type="ARBA" id="ARBA00022737"/>
    </source>
</evidence>
<keyword evidence="8" id="KW-0539">Nucleus</keyword>
<keyword evidence="3" id="KW-0479">Metal-binding</keyword>
<dbReference type="GO" id="GO:0008270">
    <property type="term" value="F:zinc ion binding"/>
    <property type="evidence" value="ECO:0007669"/>
    <property type="project" value="UniProtKB-KW"/>
</dbReference>
<dbReference type="OrthoDB" id="8922241at2759"/>
<reference evidence="11" key="1">
    <citation type="submission" date="2019-09" db="EMBL/GenBank/DDBJ databases">
        <title>Bird 10,000 Genomes (B10K) Project - Family phase.</title>
        <authorList>
            <person name="Zhang G."/>
        </authorList>
    </citation>
    <scope>NUCLEOTIDE SEQUENCE</scope>
    <source>
        <strain evidence="11">B10K-IZCAS-20218</strain>
        <tissue evidence="11">Blood</tissue>
    </source>
</reference>
<dbReference type="PROSITE" id="PS00028">
    <property type="entry name" value="ZINC_FINGER_C2H2_1"/>
    <property type="match status" value="1"/>
</dbReference>
<dbReference type="GO" id="GO:0000981">
    <property type="term" value="F:DNA-binding transcription factor activity, RNA polymerase II-specific"/>
    <property type="evidence" value="ECO:0007669"/>
    <property type="project" value="TreeGrafter"/>
</dbReference>
<keyword evidence="6" id="KW-0862">Zinc</keyword>
<name>A0A851UNU7_9PASS</name>
<feature type="non-terminal residue" evidence="11">
    <location>
        <position position="53"/>
    </location>
</feature>
<dbReference type="InterPro" id="IPR013087">
    <property type="entry name" value="Znf_C2H2_type"/>
</dbReference>
<gene>
    <name evidence="11" type="primary">Znf606_0</name>
    <name evidence="11" type="ORF">ELAFOR_R00003</name>
</gene>
<dbReference type="EMBL" id="WBNG01001071">
    <property type="protein sequence ID" value="NXD29689.1"/>
    <property type="molecule type" value="Genomic_DNA"/>
</dbReference>
<evidence type="ECO:0000256" key="2">
    <source>
        <dbReference type="ARBA" id="ARBA00006991"/>
    </source>
</evidence>
<dbReference type="PANTHER" id="PTHR14003">
    <property type="entry name" value="TRANSCRIPTIONAL REPRESSOR PROTEIN YY"/>
    <property type="match status" value="1"/>
</dbReference>
<dbReference type="GO" id="GO:0000785">
    <property type="term" value="C:chromatin"/>
    <property type="evidence" value="ECO:0007669"/>
    <property type="project" value="TreeGrafter"/>
</dbReference>
<feature type="domain" description="C2H2-type" evidence="10">
    <location>
        <begin position="26"/>
        <end position="53"/>
    </location>
</feature>
<evidence type="ECO:0000256" key="8">
    <source>
        <dbReference type="ARBA" id="ARBA00023242"/>
    </source>
</evidence>
<dbReference type="AlphaFoldDB" id="A0A851UNU7"/>
<comment type="subcellular location">
    <subcellularLocation>
        <location evidence="1">Nucleus</location>
    </subcellularLocation>
</comment>
<dbReference type="Pfam" id="PF00096">
    <property type="entry name" value="zf-C2H2"/>
    <property type="match status" value="1"/>
</dbReference>
<protein>
    <submittedName>
        <fullName evidence="11">ZN606 protein</fullName>
    </submittedName>
</protein>
<dbReference type="GO" id="GO:0005667">
    <property type="term" value="C:transcription regulator complex"/>
    <property type="evidence" value="ECO:0007669"/>
    <property type="project" value="TreeGrafter"/>
</dbReference>
<keyword evidence="4" id="KW-0677">Repeat</keyword>
<dbReference type="Gene3D" id="3.30.160.60">
    <property type="entry name" value="Classic Zinc Finger"/>
    <property type="match status" value="1"/>
</dbReference>
<dbReference type="SMART" id="SM00355">
    <property type="entry name" value="ZnF_C2H2"/>
    <property type="match status" value="1"/>
</dbReference>
<dbReference type="GO" id="GO:0031519">
    <property type="term" value="C:PcG protein complex"/>
    <property type="evidence" value="ECO:0007669"/>
    <property type="project" value="TreeGrafter"/>
</dbReference>
<proteinExistence type="inferred from homology"/>
<sequence>QEGSWRSRQGLDLVLRKQLHEGEKTHVCGECGKSFSWKSHLINHQRTHTGERP</sequence>